<keyword evidence="1" id="KW-1133">Transmembrane helix</keyword>
<reference evidence="2" key="1">
    <citation type="submission" date="2025-08" db="UniProtKB">
        <authorList>
            <consortium name="RefSeq"/>
        </authorList>
    </citation>
    <scope>IDENTIFICATION</scope>
</reference>
<dbReference type="RefSeq" id="XP_016968962.2">
    <property type="nucleotide sequence ID" value="XM_017113473.2"/>
</dbReference>
<accession>A0A6P4DUE2</accession>
<dbReference type="RefSeq" id="XP_016968962.1">
    <property type="nucleotide sequence ID" value="XM_017113473.1"/>
</dbReference>
<gene>
    <name evidence="2" type="primary">LOC108037037</name>
</gene>
<name>A0A6P4DUE2_DRORH</name>
<keyword evidence="1" id="KW-0812">Transmembrane</keyword>
<sequence length="123" mass="13916">MLNELSYTKLKLLFINVFAILHSATYLNVYRLYADLKNVKAGVDGSNEEIWIREIFTFLISGLIVVRFFLCFVGLASNIVAINIYSDQHNHLATLVTFNEESHSLGPDSVDEVELANQNFDVS</sequence>
<evidence type="ECO:0000313" key="2">
    <source>
        <dbReference type="RefSeq" id="XP_016968962.1"/>
    </source>
</evidence>
<proteinExistence type="predicted"/>
<dbReference type="AlphaFoldDB" id="A0A6P4DUE2"/>
<keyword evidence="1" id="KW-0472">Membrane</keyword>
<dbReference type="OrthoDB" id="8056972at2759"/>
<evidence type="ECO:0000256" key="1">
    <source>
        <dbReference type="SAM" id="Phobius"/>
    </source>
</evidence>
<protein>
    <submittedName>
        <fullName evidence="2">Uncharacterized protein LOC108037037 isoform X2</fullName>
    </submittedName>
</protein>
<feature type="transmembrane region" description="Helical" evidence="1">
    <location>
        <begin position="50"/>
        <end position="76"/>
    </location>
</feature>
<organism evidence="2">
    <name type="scientific">Drosophila rhopaloa</name>
    <name type="common">Fruit fly</name>
    <dbReference type="NCBI Taxonomy" id="1041015"/>
    <lineage>
        <taxon>Eukaryota</taxon>
        <taxon>Metazoa</taxon>
        <taxon>Ecdysozoa</taxon>
        <taxon>Arthropoda</taxon>
        <taxon>Hexapoda</taxon>
        <taxon>Insecta</taxon>
        <taxon>Pterygota</taxon>
        <taxon>Neoptera</taxon>
        <taxon>Endopterygota</taxon>
        <taxon>Diptera</taxon>
        <taxon>Brachycera</taxon>
        <taxon>Muscomorpha</taxon>
        <taxon>Ephydroidea</taxon>
        <taxon>Drosophilidae</taxon>
        <taxon>Drosophila</taxon>
        <taxon>Sophophora</taxon>
    </lineage>
</organism>
<dbReference type="GeneID" id="108037037"/>
<feature type="transmembrane region" description="Helical" evidence="1">
    <location>
        <begin position="12"/>
        <end position="30"/>
    </location>
</feature>